<dbReference type="Proteomes" id="UP001179181">
    <property type="component" value="Unassembled WGS sequence"/>
</dbReference>
<accession>A0ABX0UST6</accession>
<evidence type="ECO:0000313" key="3">
    <source>
        <dbReference type="Proteomes" id="UP001179181"/>
    </source>
</evidence>
<dbReference type="PANTHER" id="PTHR43162">
    <property type="match status" value="1"/>
</dbReference>
<gene>
    <name evidence="2" type="ORF">FHS68_003927</name>
</gene>
<dbReference type="Pfam" id="PF05368">
    <property type="entry name" value="NmrA"/>
    <property type="match status" value="1"/>
</dbReference>
<evidence type="ECO:0000313" key="2">
    <source>
        <dbReference type="EMBL" id="NIJ54740.1"/>
    </source>
</evidence>
<protein>
    <submittedName>
        <fullName evidence="2">Uncharacterized protein YbjT (DUF2867 family)</fullName>
    </submittedName>
</protein>
<comment type="caution">
    <text evidence="2">The sequence shown here is derived from an EMBL/GenBank/DDBJ whole genome shotgun (WGS) entry which is preliminary data.</text>
</comment>
<keyword evidence="3" id="KW-1185">Reference proteome</keyword>
<name>A0ABX0UST6_9BACT</name>
<sequence>MKNFQEINTKQVLVLGGTGKTGRRVAEKLSQLGISVRIGSRSATPSFDWLDSSTWGTALEGMDAIYISYQPDLAVPGAVDVVSSLIESAKTAGILKYVLLSGRGEEEAQLTEQVLMNASVNYTIIRASWFNQNFSEGYLLDPIAGGYMTLPVGDVGEPFIDVDDIADIAVAAFTNTAHDGKLYEVTGPRLLTFKEAVQEIASATGRNIHYEQISSQDYQQMMRQYEVPEDAIGFISYLFEEVLDGRNAYITDDVFRALGRKAKDFSEFARETAASGVWEGELKEN</sequence>
<dbReference type="EMBL" id="JAASQJ010000004">
    <property type="protein sequence ID" value="NIJ54740.1"/>
    <property type="molecule type" value="Genomic_DNA"/>
</dbReference>
<dbReference type="Gene3D" id="3.90.25.10">
    <property type="entry name" value="UDP-galactose 4-epimerase, domain 1"/>
    <property type="match status" value="1"/>
</dbReference>
<dbReference type="InterPro" id="IPR036291">
    <property type="entry name" value="NAD(P)-bd_dom_sf"/>
</dbReference>
<feature type="domain" description="NmrA-like" evidence="1">
    <location>
        <begin position="9"/>
        <end position="244"/>
    </location>
</feature>
<organism evidence="2 3">
    <name type="scientific">Dyadobacter arcticus</name>
    <dbReference type="NCBI Taxonomy" id="1078754"/>
    <lineage>
        <taxon>Bacteria</taxon>
        <taxon>Pseudomonadati</taxon>
        <taxon>Bacteroidota</taxon>
        <taxon>Cytophagia</taxon>
        <taxon>Cytophagales</taxon>
        <taxon>Spirosomataceae</taxon>
        <taxon>Dyadobacter</taxon>
    </lineage>
</organism>
<dbReference type="RefSeq" id="WP_167273553.1">
    <property type="nucleotide sequence ID" value="NZ_JAASQJ010000004.1"/>
</dbReference>
<dbReference type="PANTHER" id="PTHR43162:SF1">
    <property type="entry name" value="PRESTALK A DIFFERENTIATION PROTEIN A"/>
    <property type="match status" value="1"/>
</dbReference>
<dbReference type="InterPro" id="IPR008030">
    <property type="entry name" value="NmrA-like"/>
</dbReference>
<dbReference type="Gene3D" id="3.40.50.720">
    <property type="entry name" value="NAD(P)-binding Rossmann-like Domain"/>
    <property type="match status" value="1"/>
</dbReference>
<evidence type="ECO:0000259" key="1">
    <source>
        <dbReference type="Pfam" id="PF05368"/>
    </source>
</evidence>
<reference evidence="2 3" key="1">
    <citation type="submission" date="2020-03" db="EMBL/GenBank/DDBJ databases">
        <title>Genomic Encyclopedia of Type Strains, Phase IV (KMG-IV): sequencing the most valuable type-strain genomes for metagenomic binning, comparative biology and taxonomic classification.</title>
        <authorList>
            <person name="Goeker M."/>
        </authorList>
    </citation>
    <scope>NUCLEOTIDE SEQUENCE [LARGE SCALE GENOMIC DNA]</scope>
    <source>
        <strain evidence="2 3">DSM 102865</strain>
    </source>
</reference>
<dbReference type="SUPFAM" id="SSF51735">
    <property type="entry name" value="NAD(P)-binding Rossmann-fold domains"/>
    <property type="match status" value="1"/>
</dbReference>
<proteinExistence type="predicted"/>
<dbReference type="InterPro" id="IPR051604">
    <property type="entry name" value="Ergot_Alk_Oxidoreductase"/>
</dbReference>